<feature type="transmembrane region" description="Helical" evidence="25">
    <location>
        <begin position="728"/>
        <end position="751"/>
    </location>
</feature>
<name>A0A1E5VJD7_9POAL</name>
<dbReference type="FunFam" id="3.90.550.10:FF:000009">
    <property type="entry name" value="Cellulose synthase"/>
    <property type="match status" value="1"/>
</dbReference>
<dbReference type="GO" id="GO:0005886">
    <property type="term" value="C:plasma membrane"/>
    <property type="evidence" value="ECO:0007669"/>
    <property type="project" value="UniProtKB-SubCell"/>
</dbReference>
<evidence type="ECO:0000256" key="12">
    <source>
        <dbReference type="ARBA" id="ARBA00022771"/>
    </source>
</evidence>
<dbReference type="AlphaFoldDB" id="A0A1E5VJD7"/>
<keyword evidence="19" id="KW-0961">Cell wall biogenesis/degradation</keyword>
<evidence type="ECO:0000256" key="17">
    <source>
        <dbReference type="ARBA" id="ARBA00023136"/>
    </source>
</evidence>
<feature type="binding site" evidence="22">
    <location>
        <position position="207"/>
    </location>
    <ligand>
        <name>UDP-alpha-D-glucose</name>
        <dbReference type="ChEBI" id="CHEBI:58885"/>
    </ligand>
</feature>
<protein>
    <recommendedName>
        <fullName evidence="6">cellulose synthase (UDP-forming)</fullName>
        <ecNumber evidence="6">2.4.1.12</ecNumber>
    </recommendedName>
</protein>
<comment type="cofactor">
    <cofactor evidence="2">
        <name>Zn(2+)</name>
        <dbReference type="ChEBI" id="CHEBI:29105"/>
    </cofactor>
</comment>
<comment type="catalytic activity">
    <reaction evidence="20">
        <text>[(1-&gt;4)-beta-D-glucosyl](n) + UDP-alpha-D-glucose = [(1-&gt;4)-beta-D-glucosyl](n+1) + UDP + H(+)</text>
        <dbReference type="Rhea" id="RHEA:19929"/>
        <dbReference type="Rhea" id="RHEA-COMP:10033"/>
        <dbReference type="Rhea" id="RHEA-COMP:10034"/>
        <dbReference type="ChEBI" id="CHEBI:15378"/>
        <dbReference type="ChEBI" id="CHEBI:18246"/>
        <dbReference type="ChEBI" id="CHEBI:58223"/>
        <dbReference type="ChEBI" id="CHEBI:58885"/>
        <dbReference type="EC" id="2.4.1.12"/>
    </reaction>
</comment>
<dbReference type="Gene3D" id="3.90.550.10">
    <property type="entry name" value="Spore Coat Polysaccharide Biosynthesis Protein SpsA, Chain A"/>
    <property type="match status" value="1"/>
</dbReference>
<evidence type="ECO:0000256" key="19">
    <source>
        <dbReference type="ARBA" id="ARBA00023316"/>
    </source>
</evidence>
<keyword evidence="12" id="KW-0863">Zinc-finger</keyword>
<feature type="active site" evidence="21">
    <location>
        <position position="237"/>
    </location>
</feature>
<evidence type="ECO:0000256" key="11">
    <source>
        <dbReference type="ARBA" id="ARBA00022723"/>
    </source>
</evidence>
<keyword evidence="7" id="KW-1003">Cell membrane</keyword>
<evidence type="ECO:0000256" key="18">
    <source>
        <dbReference type="ARBA" id="ARBA00023211"/>
    </source>
</evidence>
<evidence type="ECO:0000256" key="2">
    <source>
        <dbReference type="ARBA" id="ARBA00001947"/>
    </source>
</evidence>
<evidence type="ECO:0000256" key="8">
    <source>
        <dbReference type="ARBA" id="ARBA00022676"/>
    </source>
</evidence>
<evidence type="ECO:0000256" key="24">
    <source>
        <dbReference type="SAM" id="MobiDB-lite"/>
    </source>
</evidence>
<dbReference type="GO" id="GO:0016760">
    <property type="term" value="F:cellulose synthase (UDP-forming) activity"/>
    <property type="evidence" value="ECO:0007669"/>
    <property type="project" value="UniProtKB-EC"/>
</dbReference>
<dbReference type="InterPro" id="IPR005150">
    <property type="entry name" value="Cellulose_synth"/>
</dbReference>
<comment type="cofactor">
    <cofactor evidence="1">
        <name>Mn(2+)</name>
        <dbReference type="ChEBI" id="CHEBI:29035"/>
    </cofactor>
</comment>
<evidence type="ECO:0000256" key="20">
    <source>
        <dbReference type="ARBA" id="ARBA00048682"/>
    </source>
</evidence>
<sequence length="919" mass="103476">MNMSARREISVVLNARLDTRGTKMSGDIPDASPDRHSIRSPTPSYVDPSIPVPVRIVDPSKDLNSYGVGSVDWKERVESWRVKQEKNMIQVTHKYAAEGRGDIEGTGSNGEDLQMADDARLPLSRIVPISPNELNLYRIVIVLRLIILCFFFQYRVTHPVRDAYGLWLVSLCFTLRLLIQLCRYDREGEPSQLAPIDVFVSTVDPLKEPPLITANTVLSILAVDYPVDKVSCYVSDDGSAMLTFEALSETAEFARKWVPFCKKHNIEPRAPEFYFAQKIDYLKDKVQPSFVKERRAMKRDYEEFKVRINALVAKAQKIPEEGWTMADGTPWPGNNPRDHPGMIQVFLGHSGGLDTDGNELPRLVYVSREKRPGFQHHKKAGAMNALIRVSAVLTNGAYLLNVDCDHYFNSSKALREAMCFMMDPALGRKTCYVQFPQRFDGIDLNDRYANRNIVFFDINMKGLDGIQGPVYVGTGCCFNRQALYGYDPVLSEADLEPNIIIKSCCGGRKHKSYIDSKNRAMKRTESSAPIFNMEDIEEGFEGYEDERSLLMTQKSLEKRFGQSPIFIASTFMTQGGIPPSTNPASLLKEAIHVISCGYEDKTEWGKEIGWIYGSVTEDILTGFKMHARGWISIYCMPLRPCFKGSAPINLSDRLNQVLRWALGSVEILLSRHCPIWYGYNGRLKLLERLAYINTIVYPITSIPLIAYCVLPAICLLTNKFIIPEISNYAGVFFILLFASIFATGILELRWSGVGIEDWWRNEQFWVIGGTSAHLFAVFQGLLKVLAGIDTNFTVTSKATDEEGDFSELYVFKWTSLLIPPTTVLVINLVGIVAGVSYAINSGYQSWGPLFGKLFFSIWVILHLYPFLKGLMGKQNRTPTIVIVWSILLASIFSLLWVKIDPFISPTQKAVSLGQCGVNC</sequence>
<feature type="binding site" evidence="22">
    <location>
        <position position="378"/>
    </location>
    <ligand>
        <name>UDP-alpha-D-glucose</name>
        <dbReference type="ChEBI" id="CHEBI:58885"/>
    </ligand>
</feature>
<dbReference type="OrthoDB" id="72851at2759"/>
<evidence type="ECO:0000256" key="7">
    <source>
        <dbReference type="ARBA" id="ARBA00022475"/>
    </source>
</evidence>
<dbReference type="EC" id="2.4.1.12" evidence="6"/>
<dbReference type="PANTHER" id="PTHR13301">
    <property type="entry name" value="X-BOX TRANSCRIPTION FACTOR-RELATED"/>
    <property type="match status" value="1"/>
</dbReference>
<comment type="pathway">
    <text evidence="4">Glycan metabolism; plant cellulose biosynthesis.</text>
</comment>
<keyword evidence="8" id="KW-0328">Glycosyltransferase</keyword>
<evidence type="ECO:0000256" key="3">
    <source>
        <dbReference type="ARBA" id="ARBA00004651"/>
    </source>
</evidence>
<feature type="binding site" evidence="22">
    <location>
        <position position="208"/>
    </location>
    <ligand>
        <name>UDP-alpha-D-glucose</name>
        <dbReference type="ChEBI" id="CHEBI:58885"/>
    </ligand>
</feature>
<evidence type="ECO:0000256" key="9">
    <source>
        <dbReference type="ARBA" id="ARBA00022679"/>
    </source>
</evidence>
<dbReference type="GO" id="GO:0009834">
    <property type="term" value="P:plant-type secondary cell wall biogenesis"/>
    <property type="evidence" value="ECO:0007669"/>
    <property type="project" value="UniProtKB-ARBA"/>
</dbReference>
<dbReference type="Pfam" id="PF03552">
    <property type="entry name" value="Cellulose_synt"/>
    <property type="match status" value="1"/>
</dbReference>
<dbReference type="EMBL" id="LWDX02037752">
    <property type="protein sequence ID" value="OEL25225.1"/>
    <property type="molecule type" value="Genomic_DNA"/>
</dbReference>
<evidence type="ECO:0000256" key="4">
    <source>
        <dbReference type="ARBA" id="ARBA00004768"/>
    </source>
</evidence>
<evidence type="ECO:0000256" key="16">
    <source>
        <dbReference type="ARBA" id="ARBA00023054"/>
    </source>
</evidence>
<evidence type="ECO:0000256" key="21">
    <source>
        <dbReference type="PIRSR" id="PIRSR605150-1"/>
    </source>
</evidence>
<evidence type="ECO:0000256" key="1">
    <source>
        <dbReference type="ARBA" id="ARBA00001936"/>
    </source>
</evidence>
<feature type="transmembrane region" description="Helical" evidence="25">
    <location>
        <begin position="845"/>
        <end position="867"/>
    </location>
</feature>
<keyword evidence="13" id="KW-0862">Zinc</keyword>
<dbReference type="GO" id="GO:0008270">
    <property type="term" value="F:zinc ion binding"/>
    <property type="evidence" value="ECO:0007669"/>
    <property type="project" value="UniProtKB-KW"/>
</dbReference>
<gene>
    <name evidence="26" type="ORF">BAE44_0013752</name>
</gene>
<feature type="active site" evidence="21">
    <location>
        <position position="618"/>
    </location>
</feature>
<feature type="binding site" evidence="23">
    <location>
        <position position="403"/>
    </location>
    <ligand>
        <name>Mn(2+)</name>
        <dbReference type="ChEBI" id="CHEBI:29035"/>
    </ligand>
</feature>
<evidence type="ECO:0000313" key="27">
    <source>
        <dbReference type="Proteomes" id="UP000095767"/>
    </source>
</evidence>
<evidence type="ECO:0000256" key="14">
    <source>
        <dbReference type="ARBA" id="ARBA00022916"/>
    </source>
</evidence>
<dbReference type="GO" id="GO:0071555">
    <property type="term" value="P:cell wall organization"/>
    <property type="evidence" value="ECO:0007669"/>
    <property type="project" value="UniProtKB-KW"/>
</dbReference>
<feature type="binding site" evidence="23">
    <location>
        <position position="379"/>
    </location>
    <ligand>
        <name>Mn(2+)</name>
        <dbReference type="ChEBI" id="CHEBI:29035"/>
    </ligand>
</feature>
<keyword evidence="10 25" id="KW-0812">Transmembrane</keyword>
<feature type="transmembrane region" description="Helical" evidence="25">
    <location>
        <begin position="879"/>
        <end position="897"/>
    </location>
</feature>
<feature type="transmembrane region" description="Helical" evidence="25">
    <location>
        <begin position="695"/>
        <end position="716"/>
    </location>
</feature>
<evidence type="ECO:0000256" key="13">
    <source>
        <dbReference type="ARBA" id="ARBA00022833"/>
    </source>
</evidence>
<evidence type="ECO:0000256" key="22">
    <source>
        <dbReference type="PIRSR" id="PIRSR605150-2"/>
    </source>
</evidence>
<comment type="subcellular location">
    <subcellularLocation>
        <location evidence="3">Cell membrane</location>
        <topology evidence="3">Multi-pass membrane protein</topology>
    </subcellularLocation>
</comment>
<keyword evidence="18" id="KW-0464">Manganese</keyword>
<evidence type="ECO:0000313" key="26">
    <source>
        <dbReference type="EMBL" id="OEL25225.1"/>
    </source>
</evidence>
<comment type="similarity">
    <text evidence="5">Belongs to the glycosyltransferase 2 family. Plant cellulose synthase subfamily.</text>
</comment>
<evidence type="ECO:0000256" key="10">
    <source>
        <dbReference type="ARBA" id="ARBA00022692"/>
    </source>
</evidence>
<dbReference type="SUPFAM" id="SSF53448">
    <property type="entry name" value="Nucleotide-diphospho-sugar transferases"/>
    <property type="match status" value="1"/>
</dbReference>
<dbReference type="Proteomes" id="UP000095767">
    <property type="component" value="Unassembled WGS sequence"/>
</dbReference>
<proteinExistence type="inferred from homology"/>
<evidence type="ECO:0000256" key="25">
    <source>
        <dbReference type="SAM" id="Phobius"/>
    </source>
</evidence>
<keyword evidence="9" id="KW-0808">Transferase</keyword>
<evidence type="ECO:0000256" key="15">
    <source>
        <dbReference type="ARBA" id="ARBA00022989"/>
    </source>
</evidence>
<dbReference type="GO" id="GO:0030244">
    <property type="term" value="P:cellulose biosynthetic process"/>
    <property type="evidence" value="ECO:0007669"/>
    <property type="project" value="UniProtKB-KW"/>
</dbReference>
<dbReference type="STRING" id="888268.A0A1E5VJD7"/>
<reference evidence="26 27" key="1">
    <citation type="submission" date="2016-09" db="EMBL/GenBank/DDBJ databases">
        <title>The draft genome of Dichanthelium oligosanthes: A C3 panicoid grass species.</title>
        <authorList>
            <person name="Studer A.J."/>
            <person name="Schnable J.C."/>
            <person name="Brutnell T.P."/>
        </authorList>
    </citation>
    <scope>NUCLEOTIDE SEQUENCE [LARGE SCALE GENOMIC DNA]</scope>
    <source>
        <strain evidence="27">cv. Kellogg 1175</strain>
        <tissue evidence="26">Leaf</tissue>
    </source>
</reference>
<keyword evidence="15 25" id="KW-1133">Transmembrane helix</keyword>
<evidence type="ECO:0000256" key="23">
    <source>
        <dbReference type="PIRSR" id="PIRSR605150-3"/>
    </source>
</evidence>
<evidence type="ECO:0000256" key="5">
    <source>
        <dbReference type="ARBA" id="ARBA00007548"/>
    </source>
</evidence>
<comment type="caution">
    <text evidence="26">The sequence shown here is derived from an EMBL/GenBank/DDBJ whole genome shotgun (WGS) entry which is preliminary data.</text>
</comment>
<keyword evidence="11" id="KW-0479">Metal-binding</keyword>
<keyword evidence="14" id="KW-0135">Cellulose biosynthesis</keyword>
<keyword evidence="17 25" id="KW-0472">Membrane</keyword>
<evidence type="ECO:0000256" key="6">
    <source>
        <dbReference type="ARBA" id="ARBA00012539"/>
    </source>
</evidence>
<feature type="transmembrane region" description="Helical" evidence="25">
    <location>
        <begin position="816"/>
        <end position="839"/>
    </location>
</feature>
<accession>A0A1E5VJD7</accession>
<feature type="region of interest" description="Disordered" evidence="24">
    <location>
        <begin position="21"/>
        <end position="44"/>
    </location>
</feature>
<organism evidence="26 27">
    <name type="scientific">Dichanthelium oligosanthes</name>
    <dbReference type="NCBI Taxonomy" id="888268"/>
    <lineage>
        <taxon>Eukaryota</taxon>
        <taxon>Viridiplantae</taxon>
        <taxon>Streptophyta</taxon>
        <taxon>Embryophyta</taxon>
        <taxon>Tracheophyta</taxon>
        <taxon>Spermatophyta</taxon>
        <taxon>Magnoliopsida</taxon>
        <taxon>Liliopsida</taxon>
        <taxon>Poales</taxon>
        <taxon>Poaceae</taxon>
        <taxon>PACMAD clade</taxon>
        <taxon>Panicoideae</taxon>
        <taxon>Panicodae</taxon>
        <taxon>Paniceae</taxon>
        <taxon>Dichantheliinae</taxon>
        <taxon>Dichanthelium</taxon>
    </lineage>
</organism>
<feature type="transmembrane region" description="Helical" evidence="25">
    <location>
        <begin position="763"/>
        <end position="782"/>
    </location>
</feature>
<keyword evidence="27" id="KW-1185">Reference proteome</keyword>
<dbReference type="InterPro" id="IPR029044">
    <property type="entry name" value="Nucleotide-diphossugar_trans"/>
</dbReference>
<keyword evidence="16" id="KW-0175">Coiled coil</keyword>
<feature type="binding site" evidence="22">
    <location>
        <position position="237"/>
    </location>
    <ligand>
        <name>UDP-alpha-D-glucose</name>
        <dbReference type="ChEBI" id="CHEBI:58885"/>
    </ligand>
</feature>
<feature type="binding site" evidence="22">
    <location>
        <position position="201"/>
    </location>
    <ligand>
        <name>UDP-alpha-D-glucose</name>
        <dbReference type="ChEBI" id="CHEBI:58885"/>
    </ligand>
</feature>